<dbReference type="InterPro" id="IPR013783">
    <property type="entry name" value="Ig-like_fold"/>
</dbReference>
<protein>
    <recommendedName>
        <fullName evidence="2">DUF11 domain-containing protein</fullName>
    </recommendedName>
</protein>
<dbReference type="AlphaFoldDB" id="A0A424Z4D1"/>
<dbReference type="Pfam" id="PF01345">
    <property type="entry name" value="DUF11"/>
    <property type="match status" value="1"/>
</dbReference>
<name>A0A424Z4D1_9EURY</name>
<feature type="non-terminal residue" evidence="3">
    <location>
        <position position="1"/>
    </location>
</feature>
<proteinExistence type="predicted"/>
<organism evidence="3 4">
    <name type="scientific">Methanosalsum natronophilum</name>
    <dbReference type="NCBI Taxonomy" id="768733"/>
    <lineage>
        <taxon>Archaea</taxon>
        <taxon>Methanobacteriati</taxon>
        <taxon>Methanobacteriota</taxon>
        <taxon>Stenosarchaea group</taxon>
        <taxon>Methanomicrobia</taxon>
        <taxon>Methanosarcinales</taxon>
        <taxon>Methanosarcinaceae</taxon>
        <taxon>Methanosalsum</taxon>
    </lineage>
</organism>
<evidence type="ECO:0000256" key="1">
    <source>
        <dbReference type="SAM" id="Phobius"/>
    </source>
</evidence>
<feature type="transmembrane region" description="Helical" evidence="1">
    <location>
        <begin position="272"/>
        <end position="290"/>
    </location>
</feature>
<sequence length="298" mass="33133">RNDIHISEIIKYGDDPKFIGSPDIKITKETDETVEIGEPFRVTVRAENVGDGKAVDLEFTDNHGQGLSIEDTILEDKGPMSLDAGDSKTILIYELKATQPGEVELGTTTARYYDEAGNRFDSESDELILDVEGTLQKADVSISHTVESKNIERNSRLDGTISLRNDGNTAAKGLRVDIELPPGVEFVSGDDEIETRGGNPSIYIESFSQRQQIDVSYTVRPTDIGEYNIGANLSYEYDDGFSDTPEEVNKEATVEGITVIEAWYDFLLEYPLYVYAVPLVIIGGIGLFIIHRQKQYKF</sequence>
<keyword evidence="1" id="KW-0812">Transmembrane</keyword>
<accession>A0A424Z4D1</accession>
<dbReference type="EMBL" id="QZAB01000125">
    <property type="protein sequence ID" value="RQD90155.1"/>
    <property type="molecule type" value="Genomic_DNA"/>
</dbReference>
<keyword evidence="1" id="KW-1133">Transmembrane helix</keyword>
<feature type="domain" description="DUF11" evidence="2">
    <location>
        <begin position="139"/>
        <end position="236"/>
    </location>
</feature>
<dbReference type="Proteomes" id="UP000284763">
    <property type="component" value="Unassembled WGS sequence"/>
</dbReference>
<comment type="caution">
    <text evidence="3">The sequence shown here is derived from an EMBL/GenBank/DDBJ whole genome shotgun (WGS) entry which is preliminary data.</text>
</comment>
<reference evidence="3 4" key="1">
    <citation type="submission" date="2018-08" db="EMBL/GenBank/DDBJ databases">
        <title>The metabolism and importance of syntrophic acetate oxidation coupled to methane or sulfide production in haloalkaline environments.</title>
        <authorList>
            <person name="Timmers P.H.A."/>
            <person name="Vavourakis C.D."/>
            <person name="Sorokin D.Y."/>
            <person name="Sinninghe Damste J.S."/>
            <person name="Muyzer G."/>
            <person name="Stams A.J.M."/>
            <person name="Plugge C.M."/>
        </authorList>
    </citation>
    <scope>NUCLEOTIDE SEQUENCE [LARGE SCALE GENOMIC DNA]</scope>
    <source>
        <strain evidence="3">MSAO_Arc3</strain>
    </source>
</reference>
<evidence type="ECO:0000313" key="4">
    <source>
        <dbReference type="Proteomes" id="UP000284763"/>
    </source>
</evidence>
<gene>
    <name evidence="3" type="ORF">D5R95_01835</name>
</gene>
<dbReference type="InterPro" id="IPR001434">
    <property type="entry name" value="OmcB-like_DUF11"/>
</dbReference>
<keyword evidence="1" id="KW-0472">Membrane</keyword>
<evidence type="ECO:0000313" key="3">
    <source>
        <dbReference type="EMBL" id="RQD90155.1"/>
    </source>
</evidence>
<dbReference type="Gene3D" id="2.60.40.10">
    <property type="entry name" value="Immunoglobulins"/>
    <property type="match status" value="2"/>
</dbReference>
<evidence type="ECO:0000259" key="2">
    <source>
        <dbReference type="Pfam" id="PF01345"/>
    </source>
</evidence>